<dbReference type="PANTHER" id="PTHR24198">
    <property type="entry name" value="ANKYRIN REPEAT AND PROTEIN KINASE DOMAIN-CONTAINING PROTEIN"/>
    <property type="match status" value="1"/>
</dbReference>
<dbReference type="SUPFAM" id="SSF52540">
    <property type="entry name" value="P-loop containing nucleoside triphosphate hydrolases"/>
    <property type="match status" value="1"/>
</dbReference>
<dbReference type="EMBL" id="CAJPWZ010000185">
    <property type="protein sequence ID" value="CAG2187779.1"/>
    <property type="molecule type" value="Genomic_DNA"/>
</dbReference>
<gene>
    <name evidence="6" type="ORF">MEDL_3262</name>
</gene>
<dbReference type="InterPro" id="IPR027417">
    <property type="entry name" value="P-loop_NTPase"/>
</dbReference>
<protein>
    <submittedName>
        <fullName evidence="6">ANK</fullName>
    </submittedName>
</protein>
<dbReference type="AlphaFoldDB" id="A0A8S3PXH9"/>
<evidence type="ECO:0000259" key="5">
    <source>
        <dbReference type="Pfam" id="PF20720"/>
    </source>
</evidence>
<dbReference type="InterPro" id="IPR049050">
    <property type="entry name" value="nSTAND3"/>
</dbReference>
<reference evidence="6" key="1">
    <citation type="submission" date="2021-03" db="EMBL/GenBank/DDBJ databases">
        <authorList>
            <person name="Bekaert M."/>
        </authorList>
    </citation>
    <scope>NUCLEOTIDE SEQUENCE</scope>
</reference>
<dbReference type="InterPro" id="IPR041249">
    <property type="entry name" value="HEPN_DZIP3"/>
</dbReference>
<organism evidence="6 7">
    <name type="scientific">Mytilus edulis</name>
    <name type="common">Blue mussel</name>
    <dbReference type="NCBI Taxonomy" id="6550"/>
    <lineage>
        <taxon>Eukaryota</taxon>
        <taxon>Metazoa</taxon>
        <taxon>Spiralia</taxon>
        <taxon>Lophotrochozoa</taxon>
        <taxon>Mollusca</taxon>
        <taxon>Bivalvia</taxon>
        <taxon>Autobranchia</taxon>
        <taxon>Pteriomorphia</taxon>
        <taxon>Mytilida</taxon>
        <taxon>Mytiloidea</taxon>
        <taxon>Mytilidae</taxon>
        <taxon>Mytilinae</taxon>
        <taxon>Mytilus</taxon>
    </lineage>
</organism>
<comment type="caution">
    <text evidence="6">The sequence shown here is derived from an EMBL/GenBank/DDBJ whole genome shotgun (WGS) entry which is preliminary data.</text>
</comment>
<name>A0A8S3PXH9_MYTED</name>
<dbReference type="InterPro" id="IPR002110">
    <property type="entry name" value="Ankyrin_rpt"/>
</dbReference>
<feature type="repeat" description="ANK" evidence="3">
    <location>
        <begin position="639"/>
        <end position="671"/>
    </location>
</feature>
<proteinExistence type="predicted"/>
<dbReference type="OrthoDB" id="1577640at2759"/>
<evidence type="ECO:0000256" key="1">
    <source>
        <dbReference type="ARBA" id="ARBA00022737"/>
    </source>
</evidence>
<keyword evidence="2 3" id="KW-0040">ANK repeat</keyword>
<feature type="repeat" description="ANK" evidence="3">
    <location>
        <begin position="327"/>
        <end position="359"/>
    </location>
</feature>
<evidence type="ECO:0000256" key="3">
    <source>
        <dbReference type="PROSITE-ProRule" id="PRU00023"/>
    </source>
</evidence>
<dbReference type="SUPFAM" id="SSF48403">
    <property type="entry name" value="Ankyrin repeat"/>
    <property type="match status" value="2"/>
</dbReference>
<dbReference type="PROSITE" id="PS50088">
    <property type="entry name" value="ANK_REPEAT"/>
    <property type="match status" value="5"/>
</dbReference>
<feature type="repeat" description="ANK" evidence="3">
    <location>
        <begin position="705"/>
        <end position="737"/>
    </location>
</feature>
<sequence length="789" mass="90587">MADEFLGNGRQTTVILPEEERYLRIAHLLVRVAPSAVREKFNREFHPSRLKTELNKHRYGTLSDLKAKHIINQNQWNLLFPNSGKPISETFDLTLMICLIKNLTIIPVGDILPLKGDKSDGAHLTRLKLYRNKIMHSDCGTLSDIDFNEWWDEISHVSTQQAWWSKFLFKCSDLKERRLERDEKDILLEIKNITGMCDPVPKGLRNVCDERILEWKKETVAETRAILRLTEMIVTDNVAVAVGPSGCGKSTAIHFVALQLAETNEYEILIVYNPEEIRQLYNPTGKQVFVIDDFLGVATFDENKAKKWLEMTNDIKIILTKNQIYWDGETPLFKASYKGYTKVVELLLKQNADPNFSISLNWLNQVENRYPGIKVNSIRDSGIIISLYSPQPLSSDTFCFDDTYLKDNYKGNSSPTYTLTEIPFSEGPVTAESYLKNLSSYKQHRFERYNTYKISPIHIAASKGFIDIVKLLLSHNAKSDCDTENQIASPLYIASNNGYTDIVHLLLENKSRSDASASNNQTVNLKELSQSNLESSLYIAVEKGYYDIVRLLLSQRDDHFQYQEHLLFITRNTNFNSNFYWNMVSVAIANDHVKIVKLFLELSTHSSLNNEKYSSVLFQAICQENLKFTKSDPNICNKHNRSPLYVAIWKDDIEIVKLLLRYKSDPDICDTKKQTVLHVASYNGQTEIVKLLLQHTHRYDICNARNQSPLYIASLRGHTDIVKLLLDHNSDPNICNKDNESPLLAATALRSTNNETQELLHYKNVVLETLKLKINHLCLPPPQMDILRL</sequence>
<feature type="repeat" description="ANK" evidence="3">
    <location>
        <begin position="672"/>
        <end position="704"/>
    </location>
</feature>
<dbReference type="Pfam" id="PF00023">
    <property type="entry name" value="Ank"/>
    <property type="match status" value="1"/>
</dbReference>
<feature type="domain" description="Novel STAND NTPase 3" evidence="5">
    <location>
        <begin position="222"/>
        <end position="321"/>
    </location>
</feature>
<evidence type="ECO:0000256" key="2">
    <source>
        <dbReference type="ARBA" id="ARBA00023043"/>
    </source>
</evidence>
<keyword evidence="1" id="KW-0677">Repeat</keyword>
<feature type="repeat" description="ANK" evidence="3">
    <location>
        <begin position="452"/>
        <end position="484"/>
    </location>
</feature>
<dbReference type="PROSITE" id="PS50297">
    <property type="entry name" value="ANK_REP_REGION"/>
    <property type="match status" value="5"/>
</dbReference>
<dbReference type="Gene3D" id="1.25.40.20">
    <property type="entry name" value="Ankyrin repeat-containing domain"/>
    <property type="match status" value="3"/>
</dbReference>
<dbReference type="Proteomes" id="UP000683360">
    <property type="component" value="Unassembled WGS sequence"/>
</dbReference>
<dbReference type="Pfam" id="PF18738">
    <property type="entry name" value="HEPN_DZIP3"/>
    <property type="match status" value="1"/>
</dbReference>
<keyword evidence="7" id="KW-1185">Reference proteome</keyword>
<dbReference type="Pfam" id="PF13857">
    <property type="entry name" value="Ank_5"/>
    <property type="match status" value="1"/>
</dbReference>
<dbReference type="PANTHER" id="PTHR24198:SF165">
    <property type="entry name" value="ANKYRIN REPEAT-CONTAINING PROTEIN-RELATED"/>
    <property type="match status" value="1"/>
</dbReference>
<evidence type="ECO:0000313" key="7">
    <source>
        <dbReference type="Proteomes" id="UP000683360"/>
    </source>
</evidence>
<dbReference type="Pfam" id="PF12796">
    <property type="entry name" value="Ank_2"/>
    <property type="match status" value="2"/>
</dbReference>
<evidence type="ECO:0000259" key="4">
    <source>
        <dbReference type="Pfam" id="PF18738"/>
    </source>
</evidence>
<accession>A0A8S3PXH9</accession>
<dbReference type="InterPro" id="IPR036770">
    <property type="entry name" value="Ankyrin_rpt-contain_sf"/>
</dbReference>
<dbReference type="Pfam" id="PF20720">
    <property type="entry name" value="nSTAND3"/>
    <property type="match status" value="1"/>
</dbReference>
<evidence type="ECO:0000313" key="6">
    <source>
        <dbReference type="EMBL" id="CAG2187779.1"/>
    </source>
</evidence>
<dbReference type="SMART" id="SM00248">
    <property type="entry name" value="ANK"/>
    <property type="match status" value="8"/>
</dbReference>
<feature type="domain" description="DZIP3-like HEPN" evidence="4">
    <location>
        <begin position="47"/>
        <end position="156"/>
    </location>
</feature>